<feature type="domain" description="Response regulatory" evidence="18">
    <location>
        <begin position="33"/>
        <end position="147"/>
    </location>
</feature>
<dbReference type="EMBL" id="CP036299">
    <property type="protein sequence ID" value="QDV29591.1"/>
    <property type="molecule type" value="Genomic_DNA"/>
</dbReference>
<evidence type="ECO:0000256" key="16">
    <source>
        <dbReference type="PROSITE-ProRule" id="PRU00169"/>
    </source>
</evidence>
<feature type="modified residue" description="4-aspartylphosphate" evidence="16">
    <location>
        <position position="82"/>
    </location>
</feature>
<dbReference type="Pfam" id="PF02954">
    <property type="entry name" value="HTH_8"/>
    <property type="match status" value="1"/>
</dbReference>
<evidence type="ECO:0000256" key="15">
    <source>
        <dbReference type="ARBA" id="ARBA00031910"/>
    </source>
</evidence>
<evidence type="ECO:0000256" key="10">
    <source>
        <dbReference type="ARBA" id="ARBA00023125"/>
    </source>
</evidence>
<dbReference type="FunFam" id="3.40.50.300:FF:000006">
    <property type="entry name" value="DNA-binding transcriptional regulator NtrC"/>
    <property type="match status" value="1"/>
</dbReference>
<dbReference type="GO" id="GO:0005524">
    <property type="term" value="F:ATP binding"/>
    <property type="evidence" value="ECO:0007669"/>
    <property type="project" value="UniProtKB-KW"/>
</dbReference>
<dbReference type="SMART" id="SM00382">
    <property type="entry name" value="AAA"/>
    <property type="match status" value="1"/>
</dbReference>
<keyword evidence="12" id="KW-0804">Transcription</keyword>
<gene>
    <name evidence="19" type="primary">zraR_3</name>
    <name evidence="19" type="ORF">Spb1_15040</name>
</gene>
<dbReference type="InterPro" id="IPR027417">
    <property type="entry name" value="P-loop_NTPase"/>
</dbReference>
<name>A0A518GMC7_9PLAN</name>
<feature type="domain" description="Sigma-54 factor interaction" evidence="17">
    <location>
        <begin position="174"/>
        <end position="404"/>
    </location>
</feature>
<keyword evidence="7" id="KW-0067">ATP-binding</keyword>
<evidence type="ECO:0000313" key="19">
    <source>
        <dbReference type="EMBL" id="QDV29591.1"/>
    </source>
</evidence>
<dbReference type="PROSITE" id="PS50110">
    <property type="entry name" value="RESPONSE_REGULATORY"/>
    <property type="match status" value="1"/>
</dbReference>
<dbReference type="SUPFAM" id="SSF46689">
    <property type="entry name" value="Homeodomain-like"/>
    <property type="match status" value="1"/>
</dbReference>
<dbReference type="PANTHER" id="PTHR32071:SF95">
    <property type="entry name" value="DNA-BINDING TRANSCRIPTIONAL REGULATOR NTRC"/>
    <property type="match status" value="1"/>
</dbReference>
<dbReference type="PRINTS" id="PR01590">
    <property type="entry name" value="HTHFIS"/>
</dbReference>
<evidence type="ECO:0000256" key="4">
    <source>
        <dbReference type="ARBA" id="ARBA00022491"/>
    </source>
</evidence>
<dbReference type="CDD" id="cd00009">
    <property type="entry name" value="AAA"/>
    <property type="match status" value="1"/>
</dbReference>
<dbReference type="GO" id="GO:0000160">
    <property type="term" value="P:phosphorelay signal transduction system"/>
    <property type="evidence" value="ECO:0007669"/>
    <property type="project" value="UniProtKB-KW"/>
</dbReference>
<evidence type="ECO:0000256" key="8">
    <source>
        <dbReference type="ARBA" id="ARBA00023012"/>
    </source>
</evidence>
<dbReference type="PANTHER" id="PTHR32071">
    <property type="entry name" value="TRANSCRIPTIONAL REGULATORY PROTEIN"/>
    <property type="match status" value="1"/>
</dbReference>
<evidence type="ECO:0000256" key="11">
    <source>
        <dbReference type="ARBA" id="ARBA00023159"/>
    </source>
</evidence>
<evidence type="ECO:0000256" key="2">
    <source>
        <dbReference type="ARBA" id="ARBA00019059"/>
    </source>
</evidence>
<dbReference type="SUPFAM" id="SSF52172">
    <property type="entry name" value="CheY-like"/>
    <property type="match status" value="1"/>
</dbReference>
<keyword evidence="5 16" id="KW-0597">Phosphoprotein</keyword>
<dbReference type="InterPro" id="IPR011006">
    <property type="entry name" value="CheY-like_superfamily"/>
</dbReference>
<dbReference type="Pfam" id="PF00158">
    <property type="entry name" value="Sigma54_activat"/>
    <property type="match status" value="1"/>
</dbReference>
<dbReference type="InterPro" id="IPR003593">
    <property type="entry name" value="AAA+_ATPase"/>
</dbReference>
<evidence type="ECO:0000256" key="1">
    <source>
        <dbReference type="ARBA" id="ARBA00004496"/>
    </source>
</evidence>
<dbReference type="Gene3D" id="1.10.10.60">
    <property type="entry name" value="Homeodomain-like"/>
    <property type="match status" value="1"/>
</dbReference>
<proteinExistence type="predicted"/>
<dbReference type="Pfam" id="PF00072">
    <property type="entry name" value="Response_reg"/>
    <property type="match status" value="1"/>
</dbReference>
<dbReference type="GO" id="GO:0006355">
    <property type="term" value="P:regulation of DNA-templated transcription"/>
    <property type="evidence" value="ECO:0007669"/>
    <property type="project" value="InterPro"/>
</dbReference>
<dbReference type="SUPFAM" id="SSF52540">
    <property type="entry name" value="P-loop containing nucleoside triphosphate hydrolases"/>
    <property type="match status" value="1"/>
</dbReference>
<evidence type="ECO:0000256" key="9">
    <source>
        <dbReference type="ARBA" id="ARBA00023015"/>
    </source>
</evidence>
<evidence type="ECO:0000313" key="20">
    <source>
        <dbReference type="Proteomes" id="UP000315349"/>
    </source>
</evidence>
<dbReference type="Gene3D" id="3.40.50.300">
    <property type="entry name" value="P-loop containing nucleotide triphosphate hydrolases"/>
    <property type="match status" value="1"/>
</dbReference>
<dbReference type="InterPro" id="IPR009057">
    <property type="entry name" value="Homeodomain-like_sf"/>
</dbReference>
<comment type="subcellular location">
    <subcellularLocation>
        <location evidence="1">Cytoplasm</location>
    </subcellularLocation>
</comment>
<keyword evidence="10" id="KW-0238">DNA-binding</keyword>
<evidence type="ECO:0000256" key="13">
    <source>
        <dbReference type="ARBA" id="ARBA00023231"/>
    </source>
</evidence>
<dbReference type="PROSITE" id="PS00675">
    <property type="entry name" value="SIGMA54_INTERACT_1"/>
    <property type="match status" value="1"/>
</dbReference>
<dbReference type="InterPro" id="IPR025662">
    <property type="entry name" value="Sigma_54_int_dom_ATP-bd_1"/>
</dbReference>
<dbReference type="SMART" id="SM00448">
    <property type="entry name" value="REC"/>
    <property type="match status" value="1"/>
</dbReference>
<keyword evidence="20" id="KW-1185">Reference proteome</keyword>
<keyword evidence="11" id="KW-0010">Activator</keyword>
<dbReference type="InterPro" id="IPR058031">
    <property type="entry name" value="AAA_lid_NorR"/>
</dbReference>
<keyword evidence="13" id="KW-0535">Nitrogen fixation</keyword>
<dbReference type="GO" id="GO:0043565">
    <property type="term" value="F:sequence-specific DNA binding"/>
    <property type="evidence" value="ECO:0007669"/>
    <property type="project" value="InterPro"/>
</dbReference>
<dbReference type="Gene3D" id="1.10.8.60">
    <property type="match status" value="1"/>
</dbReference>
<evidence type="ECO:0000256" key="6">
    <source>
        <dbReference type="ARBA" id="ARBA00022741"/>
    </source>
</evidence>
<evidence type="ECO:0000259" key="17">
    <source>
        <dbReference type="PROSITE" id="PS50045"/>
    </source>
</evidence>
<dbReference type="PROSITE" id="PS50045">
    <property type="entry name" value="SIGMA54_INTERACT_4"/>
    <property type="match status" value="1"/>
</dbReference>
<evidence type="ECO:0000256" key="3">
    <source>
        <dbReference type="ARBA" id="ARBA00022490"/>
    </source>
</evidence>
<dbReference type="KEGG" id="peh:Spb1_15040"/>
<reference evidence="19 20" key="1">
    <citation type="submission" date="2019-02" db="EMBL/GenBank/DDBJ databases">
        <title>Deep-cultivation of Planctomycetes and their phenomic and genomic characterization uncovers novel biology.</title>
        <authorList>
            <person name="Wiegand S."/>
            <person name="Jogler M."/>
            <person name="Boedeker C."/>
            <person name="Pinto D."/>
            <person name="Vollmers J."/>
            <person name="Rivas-Marin E."/>
            <person name="Kohn T."/>
            <person name="Peeters S.H."/>
            <person name="Heuer A."/>
            <person name="Rast P."/>
            <person name="Oberbeckmann S."/>
            <person name="Bunk B."/>
            <person name="Jeske O."/>
            <person name="Meyerdierks A."/>
            <person name="Storesund J.E."/>
            <person name="Kallscheuer N."/>
            <person name="Luecker S."/>
            <person name="Lage O.M."/>
            <person name="Pohl T."/>
            <person name="Merkel B.J."/>
            <person name="Hornburger P."/>
            <person name="Mueller R.-W."/>
            <person name="Bruemmer F."/>
            <person name="Labrenz M."/>
            <person name="Spormann A.M."/>
            <person name="Op den Camp H."/>
            <person name="Overmann J."/>
            <person name="Amann R."/>
            <person name="Jetten M.S.M."/>
            <person name="Mascher T."/>
            <person name="Medema M.H."/>
            <person name="Devos D.P."/>
            <person name="Kaster A.-K."/>
            <person name="Ovreas L."/>
            <person name="Rohde M."/>
            <person name="Galperin M.Y."/>
            <person name="Jogler C."/>
        </authorList>
    </citation>
    <scope>NUCLEOTIDE SEQUENCE [LARGE SCALE GENOMIC DNA]</scope>
    <source>
        <strain evidence="19 20">Spb1</strain>
    </source>
</reference>
<accession>A0A518GMC7</accession>
<keyword evidence="3" id="KW-0963">Cytoplasm</keyword>
<organism evidence="19 20">
    <name type="scientific">Planctopirus ephydatiae</name>
    <dbReference type="NCBI Taxonomy" id="2528019"/>
    <lineage>
        <taxon>Bacteria</taxon>
        <taxon>Pseudomonadati</taxon>
        <taxon>Planctomycetota</taxon>
        <taxon>Planctomycetia</taxon>
        <taxon>Planctomycetales</taxon>
        <taxon>Planctomycetaceae</taxon>
        <taxon>Planctopirus</taxon>
    </lineage>
</organism>
<keyword evidence="9" id="KW-0805">Transcription regulation</keyword>
<evidence type="ECO:0000256" key="14">
    <source>
        <dbReference type="ARBA" id="ARBA00029881"/>
    </source>
</evidence>
<dbReference type="CDD" id="cd00156">
    <property type="entry name" value="REC"/>
    <property type="match status" value="1"/>
</dbReference>
<dbReference type="InterPro" id="IPR001789">
    <property type="entry name" value="Sig_transdc_resp-reg_receiver"/>
</dbReference>
<keyword evidence="4" id="KW-0678">Repressor</keyword>
<dbReference type="Proteomes" id="UP000315349">
    <property type="component" value="Chromosome"/>
</dbReference>
<keyword evidence="6" id="KW-0547">Nucleotide-binding</keyword>
<dbReference type="InterPro" id="IPR002197">
    <property type="entry name" value="HTH_Fis"/>
</dbReference>
<evidence type="ECO:0000256" key="5">
    <source>
        <dbReference type="ARBA" id="ARBA00022553"/>
    </source>
</evidence>
<evidence type="ECO:0000259" key="18">
    <source>
        <dbReference type="PROSITE" id="PS50110"/>
    </source>
</evidence>
<dbReference type="InterPro" id="IPR002078">
    <property type="entry name" value="Sigma_54_int"/>
</dbReference>
<keyword evidence="8" id="KW-0902">Two-component regulatory system</keyword>
<protein>
    <recommendedName>
        <fullName evidence="2">DNA-binding transcriptional regulator NtrC</fullName>
    </recommendedName>
    <alternativeName>
        <fullName evidence="14">Nitrogen regulation protein NR(I)</fullName>
    </alternativeName>
    <alternativeName>
        <fullName evidence="15">Nitrogen regulator I</fullName>
    </alternativeName>
</protein>
<sequence length="569" mass="62397">MLPGIINGSQSNMILQVSLKTPTIESLKTVTPTVLVIDDDRTILLQISRALESLNVQVEGVMTAQAGLEAIRTLKPSVVLLDLVLPQISGMELFQRIKDLDRRLPVIFITADAASESAIGAISLGAYDYVAKPLHLAQLQQLVAKALETRRLMSVPVAVSVTDDEKASDHGDLFVGRSPRMLEVFKEIGRVAQQNVTVLVRGESGTGKELVARAIYQFGSRSTRPFMAVNCAALPDTLLESELFGHEKGAFTSADRRRIGKFEQCNGGTLFLDEVGDMSPLTQGKVLRLLQEQRFERVGSNDTIETNVRLVAATNRPLEQMVQDGRFRADLFYRLNVVTISLPPLRERVEDIPLLLKYSFSRARRELDKPDVEGLSPDALALLMAYPWPGNIRELQSVVRQCLLKCTGPVIVPDFLPVTILDYQAVPLGEATNRVFFPENTPASIYRDPASTAGVRPLSQRPEETSVAASAPIPHGILQTHSQASGMSDLPSSDIGQLIEARLQAGSTNLYAEALEMMEKYLLTRVLQASQANQSKAAEILGITRGKVRDRIAAFGINLDKNVSIDPPR</sequence>
<evidence type="ECO:0000256" key="12">
    <source>
        <dbReference type="ARBA" id="ARBA00023163"/>
    </source>
</evidence>
<dbReference type="GO" id="GO:0005737">
    <property type="term" value="C:cytoplasm"/>
    <property type="evidence" value="ECO:0007669"/>
    <property type="project" value="UniProtKB-SubCell"/>
</dbReference>
<dbReference type="AlphaFoldDB" id="A0A518GMC7"/>
<dbReference type="Pfam" id="PF25601">
    <property type="entry name" value="AAA_lid_14"/>
    <property type="match status" value="1"/>
</dbReference>
<evidence type="ECO:0000256" key="7">
    <source>
        <dbReference type="ARBA" id="ARBA00022840"/>
    </source>
</evidence>
<dbReference type="Gene3D" id="3.40.50.2300">
    <property type="match status" value="1"/>
</dbReference>